<dbReference type="EMBL" id="BGZK01001322">
    <property type="protein sequence ID" value="GBP77209.1"/>
    <property type="molecule type" value="Genomic_DNA"/>
</dbReference>
<gene>
    <name evidence="1" type="ORF">EVAR_56945_1</name>
</gene>
<dbReference type="Proteomes" id="UP000299102">
    <property type="component" value="Unassembled WGS sequence"/>
</dbReference>
<dbReference type="OrthoDB" id="6773841at2759"/>
<comment type="caution">
    <text evidence="1">The sequence shown here is derived from an EMBL/GenBank/DDBJ whole genome shotgun (WGS) entry which is preliminary data.</text>
</comment>
<sequence>MRVLRKVALETWPLVDGITWSRIRSSQRSLRKGNSRRADLLDRDESATLLTESFFLDDLVDTDDPFDTEVRRRIDGNGQLSVTSEDLPGVAIFRNLALFLANKCLELGHFPWAWKVAAIKVIPKPCKDDYRGQTTMRGEFLRERDVLEVEMKV</sequence>
<dbReference type="AlphaFoldDB" id="A0A4C1YRF1"/>
<accession>A0A4C1YRF1</accession>
<keyword evidence="2" id="KW-1185">Reference proteome</keyword>
<protein>
    <recommendedName>
        <fullName evidence="3">RNA-directed DNA polymerase from mobile element jockey</fullName>
    </recommendedName>
</protein>
<organism evidence="1 2">
    <name type="scientific">Eumeta variegata</name>
    <name type="common">Bagworm moth</name>
    <name type="synonym">Eumeta japonica</name>
    <dbReference type="NCBI Taxonomy" id="151549"/>
    <lineage>
        <taxon>Eukaryota</taxon>
        <taxon>Metazoa</taxon>
        <taxon>Ecdysozoa</taxon>
        <taxon>Arthropoda</taxon>
        <taxon>Hexapoda</taxon>
        <taxon>Insecta</taxon>
        <taxon>Pterygota</taxon>
        <taxon>Neoptera</taxon>
        <taxon>Endopterygota</taxon>
        <taxon>Lepidoptera</taxon>
        <taxon>Glossata</taxon>
        <taxon>Ditrysia</taxon>
        <taxon>Tineoidea</taxon>
        <taxon>Psychidae</taxon>
        <taxon>Oiketicinae</taxon>
        <taxon>Eumeta</taxon>
    </lineage>
</organism>
<evidence type="ECO:0000313" key="1">
    <source>
        <dbReference type="EMBL" id="GBP77209.1"/>
    </source>
</evidence>
<proteinExistence type="predicted"/>
<name>A0A4C1YRF1_EUMVA</name>
<reference evidence="1 2" key="1">
    <citation type="journal article" date="2019" name="Commun. Biol.">
        <title>The bagworm genome reveals a unique fibroin gene that provides high tensile strength.</title>
        <authorList>
            <person name="Kono N."/>
            <person name="Nakamura H."/>
            <person name="Ohtoshi R."/>
            <person name="Tomita M."/>
            <person name="Numata K."/>
            <person name="Arakawa K."/>
        </authorList>
    </citation>
    <scope>NUCLEOTIDE SEQUENCE [LARGE SCALE GENOMIC DNA]</scope>
</reference>
<evidence type="ECO:0000313" key="2">
    <source>
        <dbReference type="Proteomes" id="UP000299102"/>
    </source>
</evidence>
<evidence type="ECO:0008006" key="3">
    <source>
        <dbReference type="Google" id="ProtNLM"/>
    </source>
</evidence>